<reference evidence="1" key="1">
    <citation type="submission" date="2023-06" db="EMBL/GenBank/DDBJ databases">
        <title>Genome sequence of Methancorpusculaceae sp. Ag1.</title>
        <authorList>
            <person name="Protasov E."/>
            <person name="Platt K."/>
            <person name="Poehlein A."/>
            <person name="Daniel R."/>
            <person name="Brune A."/>
        </authorList>
    </citation>
    <scope>NUCLEOTIDE SEQUENCE</scope>
    <source>
        <strain evidence="1">Ag1</strain>
    </source>
</reference>
<evidence type="ECO:0000313" key="2">
    <source>
        <dbReference type="Proteomes" id="UP001273136"/>
    </source>
</evidence>
<name>A0AAE4MBT3_9EURY</name>
<comment type="caution">
    <text evidence="1">The sequence shown here is derived from an EMBL/GenBank/DDBJ whole genome shotgun (WGS) entry which is preliminary data.</text>
</comment>
<gene>
    <name evidence="1" type="ORF">McpAg1_04300</name>
</gene>
<evidence type="ECO:0000313" key="1">
    <source>
        <dbReference type="EMBL" id="MDV0441249.1"/>
    </source>
</evidence>
<dbReference type="RefSeq" id="WP_338093641.1">
    <property type="nucleotide sequence ID" value="NZ_JAWDKA010000002.1"/>
</dbReference>
<proteinExistence type="predicted"/>
<keyword evidence="2" id="KW-1185">Reference proteome</keyword>
<dbReference type="AlphaFoldDB" id="A0AAE4MBT3"/>
<dbReference type="Proteomes" id="UP001273136">
    <property type="component" value="Unassembled WGS sequence"/>
</dbReference>
<protein>
    <submittedName>
        <fullName evidence="1">Uncharacterized protein</fullName>
    </submittedName>
</protein>
<sequence>MALRLSFTLDTELSERIDLFAKKQEIDRNEAVLRLIEAGLFQAEQKGEMPPAPKRDFKEFAKMQKNVDLLLRSMDELKKEVRVMHHVIDLEEKREAEEKTAGKPATKWWDRLDFSTK</sequence>
<dbReference type="EMBL" id="JAWDKA010000002">
    <property type="protein sequence ID" value="MDV0441249.1"/>
    <property type="molecule type" value="Genomic_DNA"/>
</dbReference>
<accession>A0AAE4MBT3</accession>
<organism evidence="1 2">
    <name type="scientific">Methanorbis furvi</name>
    <dbReference type="NCBI Taxonomy" id="3028299"/>
    <lineage>
        <taxon>Archaea</taxon>
        <taxon>Methanobacteriati</taxon>
        <taxon>Methanobacteriota</taxon>
        <taxon>Stenosarchaea group</taxon>
        <taxon>Methanomicrobia</taxon>
        <taxon>Methanomicrobiales</taxon>
        <taxon>Methanocorpusculaceae</taxon>
        <taxon>Methanorbis</taxon>
    </lineage>
</organism>